<evidence type="ECO:0000256" key="2">
    <source>
        <dbReference type="ARBA" id="ARBA00023125"/>
    </source>
</evidence>
<reference evidence="6" key="1">
    <citation type="submission" date="2017-02" db="EMBL/GenBank/DDBJ databases">
        <authorList>
            <person name="Varghese N."/>
            <person name="Submissions S."/>
        </authorList>
    </citation>
    <scope>NUCLEOTIDE SEQUENCE [LARGE SCALE GENOMIC DNA]</scope>
    <source>
        <strain evidence="6">DSM 22224</strain>
    </source>
</reference>
<dbReference type="PANTHER" id="PTHR43280:SF28">
    <property type="entry name" value="HTH-TYPE TRANSCRIPTIONAL ACTIVATOR RHAS"/>
    <property type="match status" value="1"/>
</dbReference>
<evidence type="ECO:0000256" key="1">
    <source>
        <dbReference type="ARBA" id="ARBA00023015"/>
    </source>
</evidence>
<evidence type="ECO:0000313" key="6">
    <source>
        <dbReference type="Proteomes" id="UP000190367"/>
    </source>
</evidence>
<evidence type="ECO:0000256" key="3">
    <source>
        <dbReference type="ARBA" id="ARBA00023163"/>
    </source>
</evidence>
<proteinExistence type="predicted"/>
<organism evidence="5 6">
    <name type="scientific">Chitinophaga eiseniae</name>
    <dbReference type="NCBI Taxonomy" id="634771"/>
    <lineage>
        <taxon>Bacteria</taxon>
        <taxon>Pseudomonadati</taxon>
        <taxon>Bacteroidota</taxon>
        <taxon>Chitinophagia</taxon>
        <taxon>Chitinophagales</taxon>
        <taxon>Chitinophagaceae</taxon>
        <taxon>Chitinophaga</taxon>
    </lineage>
</organism>
<dbReference type="GO" id="GO:0043565">
    <property type="term" value="F:sequence-specific DNA binding"/>
    <property type="evidence" value="ECO:0007669"/>
    <property type="project" value="InterPro"/>
</dbReference>
<sequence length="133" mass="14955">MQPLTSTSETITLAVKQLTEKIYGGDFVFPDHFSLPTAIAQSLQLDYATVCQAFLATENITLEKYIENLRTEKTKEWLVYTDIPLQQIAVKLGYHNARQLSAHFKAATGLNPGYFKEIRKSRQSIQAMPGKSS</sequence>
<keyword evidence="2 5" id="KW-0238">DNA-binding</keyword>
<name>A0A1T4T8E1_9BACT</name>
<dbReference type="InterPro" id="IPR018060">
    <property type="entry name" value="HTH_AraC"/>
</dbReference>
<dbReference type="SUPFAM" id="SSF46689">
    <property type="entry name" value="Homeodomain-like"/>
    <property type="match status" value="1"/>
</dbReference>
<dbReference type="InterPro" id="IPR009057">
    <property type="entry name" value="Homeodomain-like_sf"/>
</dbReference>
<evidence type="ECO:0000259" key="4">
    <source>
        <dbReference type="PROSITE" id="PS01124"/>
    </source>
</evidence>
<dbReference type="EMBL" id="FUWZ01000004">
    <property type="protein sequence ID" value="SKA36511.1"/>
    <property type="molecule type" value="Genomic_DNA"/>
</dbReference>
<dbReference type="Gene3D" id="1.10.10.60">
    <property type="entry name" value="Homeodomain-like"/>
    <property type="match status" value="1"/>
</dbReference>
<dbReference type="STRING" id="634771.SAMN04488128_104126"/>
<dbReference type="PROSITE" id="PS01124">
    <property type="entry name" value="HTH_ARAC_FAMILY_2"/>
    <property type="match status" value="1"/>
</dbReference>
<keyword evidence="6" id="KW-1185">Reference proteome</keyword>
<dbReference type="RefSeq" id="WP_078671491.1">
    <property type="nucleotide sequence ID" value="NZ_FUWZ01000004.1"/>
</dbReference>
<keyword evidence="1" id="KW-0805">Transcription regulation</keyword>
<dbReference type="AlphaFoldDB" id="A0A1T4T8E1"/>
<keyword evidence="3" id="KW-0804">Transcription</keyword>
<accession>A0A1T4T8E1</accession>
<dbReference type="GO" id="GO:0003700">
    <property type="term" value="F:DNA-binding transcription factor activity"/>
    <property type="evidence" value="ECO:0007669"/>
    <property type="project" value="InterPro"/>
</dbReference>
<protein>
    <submittedName>
        <fullName evidence="5">AraC-type DNA-binding protein</fullName>
    </submittedName>
</protein>
<dbReference type="Pfam" id="PF12833">
    <property type="entry name" value="HTH_18"/>
    <property type="match status" value="1"/>
</dbReference>
<dbReference type="Proteomes" id="UP000190367">
    <property type="component" value="Unassembled WGS sequence"/>
</dbReference>
<dbReference type="SMART" id="SM00342">
    <property type="entry name" value="HTH_ARAC"/>
    <property type="match status" value="1"/>
</dbReference>
<dbReference type="OrthoDB" id="952277at2"/>
<gene>
    <name evidence="5" type="ORF">SAMN04488128_104126</name>
</gene>
<feature type="domain" description="HTH araC/xylS-type" evidence="4">
    <location>
        <begin position="39"/>
        <end position="118"/>
    </location>
</feature>
<evidence type="ECO:0000313" key="5">
    <source>
        <dbReference type="EMBL" id="SKA36511.1"/>
    </source>
</evidence>
<dbReference type="PANTHER" id="PTHR43280">
    <property type="entry name" value="ARAC-FAMILY TRANSCRIPTIONAL REGULATOR"/>
    <property type="match status" value="1"/>
</dbReference>